<comment type="caution">
    <text evidence="9">The sequence shown here is derived from an EMBL/GenBank/DDBJ whole genome shotgun (WGS) entry which is preliminary data.</text>
</comment>
<gene>
    <name evidence="9" type="ORF">B0T10DRAFT_280039</name>
</gene>
<evidence type="ECO:0000313" key="9">
    <source>
        <dbReference type="EMBL" id="KAH6869749.1"/>
    </source>
</evidence>
<dbReference type="AlphaFoldDB" id="A0A9P8VPT2"/>
<feature type="transmembrane region" description="Helical" evidence="7">
    <location>
        <begin position="133"/>
        <end position="160"/>
    </location>
</feature>
<dbReference type="Proteomes" id="UP000777438">
    <property type="component" value="Unassembled WGS sequence"/>
</dbReference>
<keyword evidence="4 7" id="KW-0472">Membrane</keyword>
<keyword evidence="2 7" id="KW-0812">Transmembrane</keyword>
<dbReference type="PANTHER" id="PTHR33048">
    <property type="entry name" value="PTH11-LIKE INTEGRAL MEMBRANE PROTEIN (AFU_ORTHOLOGUE AFUA_5G11245)"/>
    <property type="match status" value="1"/>
</dbReference>
<comment type="similarity">
    <text evidence="5">Belongs to the SAT4 family.</text>
</comment>
<dbReference type="OrthoDB" id="3648173at2759"/>
<reference evidence="9 10" key="1">
    <citation type="journal article" date="2021" name="Nat. Commun.">
        <title>Genetic determinants of endophytism in the Arabidopsis root mycobiome.</title>
        <authorList>
            <person name="Mesny F."/>
            <person name="Miyauchi S."/>
            <person name="Thiergart T."/>
            <person name="Pickel B."/>
            <person name="Atanasova L."/>
            <person name="Karlsson M."/>
            <person name="Huettel B."/>
            <person name="Barry K.W."/>
            <person name="Haridas S."/>
            <person name="Chen C."/>
            <person name="Bauer D."/>
            <person name="Andreopoulos W."/>
            <person name="Pangilinan J."/>
            <person name="LaButti K."/>
            <person name="Riley R."/>
            <person name="Lipzen A."/>
            <person name="Clum A."/>
            <person name="Drula E."/>
            <person name="Henrissat B."/>
            <person name="Kohler A."/>
            <person name="Grigoriev I.V."/>
            <person name="Martin F.M."/>
            <person name="Hacquard S."/>
        </authorList>
    </citation>
    <scope>NUCLEOTIDE SEQUENCE [LARGE SCALE GENOMIC DNA]</scope>
    <source>
        <strain evidence="9 10">MPI-CAGE-CH-0241</strain>
    </source>
</reference>
<keyword evidence="10" id="KW-1185">Reference proteome</keyword>
<dbReference type="InterPro" id="IPR052337">
    <property type="entry name" value="SAT4-like"/>
</dbReference>
<feature type="region of interest" description="Disordered" evidence="6">
    <location>
        <begin position="337"/>
        <end position="377"/>
    </location>
</feature>
<evidence type="ECO:0000256" key="5">
    <source>
        <dbReference type="ARBA" id="ARBA00038359"/>
    </source>
</evidence>
<feature type="transmembrane region" description="Helical" evidence="7">
    <location>
        <begin position="58"/>
        <end position="75"/>
    </location>
</feature>
<organism evidence="9 10">
    <name type="scientific">Thelonectria olida</name>
    <dbReference type="NCBI Taxonomy" id="1576542"/>
    <lineage>
        <taxon>Eukaryota</taxon>
        <taxon>Fungi</taxon>
        <taxon>Dikarya</taxon>
        <taxon>Ascomycota</taxon>
        <taxon>Pezizomycotina</taxon>
        <taxon>Sordariomycetes</taxon>
        <taxon>Hypocreomycetidae</taxon>
        <taxon>Hypocreales</taxon>
        <taxon>Nectriaceae</taxon>
        <taxon>Thelonectria</taxon>
    </lineage>
</organism>
<accession>A0A9P8VPT2</accession>
<evidence type="ECO:0000256" key="6">
    <source>
        <dbReference type="SAM" id="MobiDB-lite"/>
    </source>
</evidence>
<proteinExistence type="inferred from homology"/>
<feature type="transmembrane region" description="Helical" evidence="7">
    <location>
        <begin position="211"/>
        <end position="232"/>
    </location>
</feature>
<protein>
    <recommendedName>
        <fullName evidence="8">Rhodopsin domain-containing protein</fullName>
    </recommendedName>
</protein>
<feature type="transmembrane region" description="Helical" evidence="7">
    <location>
        <begin position="95"/>
        <end position="113"/>
    </location>
</feature>
<evidence type="ECO:0000256" key="2">
    <source>
        <dbReference type="ARBA" id="ARBA00022692"/>
    </source>
</evidence>
<feature type="transmembrane region" description="Helical" evidence="7">
    <location>
        <begin position="180"/>
        <end position="199"/>
    </location>
</feature>
<keyword evidence="3 7" id="KW-1133">Transmembrane helix</keyword>
<evidence type="ECO:0000256" key="3">
    <source>
        <dbReference type="ARBA" id="ARBA00022989"/>
    </source>
</evidence>
<dbReference type="PANTHER" id="PTHR33048:SF47">
    <property type="entry name" value="INTEGRAL MEMBRANE PROTEIN-RELATED"/>
    <property type="match status" value="1"/>
</dbReference>
<dbReference type="Pfam" id="PF20684">
    <property type="entry name" value="Fung_rhodopsin"/>
    <property type="match status" value="1"/>
</dbReference>
<evidence type="ECO:0000259" key="8">
    <source>
        <dbReference type="Pfam" id="PF20684"/>
    </source>
</evidence>
<evidence type="ECO:0000256" key="7">
    <source>
        <dbReference type="SAM" id="Phobius"/>
    </source>
</evidence>
<feature type="transmembrane region" description="Helical" evidence="7">
    <location>
        <begin position="23"/>
        <end position="46"/>
    </location>
</feature>
<dbReference type="InterPro" id="IPR049326">
    <property type="entry name" value="Rhodopsin_dom_fungi"/>
</dbReference>
<evidence type="ECO:0000313" key="10">
    <source>
        <dbReference type="Proteomes" id="UP000777438"/>
    </source>
</evidence>
<dbReference type="GO" id="GO:0016020">
    <property type="term" value="C:membrane"/>
    <property type="evidence" value="ECO:0007669"/>
    <property type="project" value="UniProtKB-SubCell"/>
</dbReference>
<name>A0A9P8VPT2_9HYPO</name>
<sequence>MFPGCPVFFIMYVSDIFVPKQNYALVGVGFTFTVLAIIFVVLRIFTRVWLVRSMGADDAFIIISTFGTLGFLVAVMEQVRYGLGEPPDPKLLSPFIQATVASVISYTVCHLAVKLSISIQCLRIFVTPAARRLFIGLIIFLSIYGTLCLLLTIITCWPVAKYWDDSIPGKCLDNRAMRYAFAGINIVNDIVLLIAPMPFLQGLQIARRVKYVLMGVFAAGGVACIIAIIRLYSLWAYSSVPISERPVKGIDIAIWSGLECNIAIICACVPSLKPLSSRTFPGLVGSFTKSSTNPTAGRYAHGSLHNYDNITHNTHSHDRSVLGADKAGIEVQQSFEMKTTTGSDDNDSQKDLVTSTTASYHSRNYTSTNGMLPAPRR</sequence>
<comment type="subcellular location">
    <subcellularLocation>
        <location evidence="1">Membrane</location>
        <topology evidence="1">Multi-pass membrane protein</topology>
    </subcellularLocation>
</comment>
<feature type="domain" description="Rhodopsin" evidence="8">
    <location>
        <begin position="42"/>
        <end position="277"/>
    </location>
</feature>
<evidence type="ECO:0000256" key="4">
    <source>
        <dbReference type="ARBA" id="ARBA00023136"/>
    </source>
</evidence>
<evidence type="ECO:0000256" key="1">
    <source>
        <dbReference type="ARBA" id="ARBA00004141"/>
    </source>
</evidence>
<dbReference type="EMBL" id="JAGPYM010000066">
    <property type="protein sequence ID" value="KAH6869749.1"/>
    <property type="molecule type" value="Genomic_DNA"/>
</dbReference>
<feature type="compositionally biased region" description="Polar residues" evidence="6">
    <location>
        <begin position="351"/>
        <end position="370"/>
    </location>
</feature>